<accession>A0AAP2E280</accession>
<proteinExistence type="predicted"/>
<reference evidence="1 2" key="1">
    <citation type="submission" date="2021-05" db="EMBL/GenBank/DDBJ databases">
        <title>A Polyphasic approach of four new species of the genus Ohtaekwangia: Ohtaekwangia histidinii sp. nov., Ohtaekwangia cretensis sp. nov., Ohtaekwangia indiensis sp. nov., Ohtaekwangia reichenbachii sp. nov. from diverse environment.</title>
        <authorList>
            <person name="Octaviana S."/>
        </authorList>
    </citation>
    <scope>NUCLEOTIDE SEQUENCE [LARGE SCALE GENOMIC DNA]</scope>
    <source>
        <strain evidence="1 2">PWU5</strain>
    </source>
</reference>
<keyword evidence="2" id="KW-1185">Reference proteome</keyword>
<sequence length="259" mass="28794">MKFTVYALPRRCSAFYNILKSAYMLAFVAILSSCTKTREPVVTEQSDSTGMNEQSAQNSDNLVAMRAPAPDAPRTTILLQFENFSMTAAFEKIVNTNDYFNEIHQDTIVVALGLSRQISGQTYAIKTDSSIQHVEIFQNYETSLFVIGEGPVITLMEWKHYVGNWEKLEIANGSFKTAEYSNADFEQFPDVTRDEIVQAVKATFGGETNTWVESAAKCNGPLGLPCGVSISRITLKVVLTYTTGIMVERFIVFEVPIGC</sequence>
<protein>
    <recommendedName>
        <fullName evidence="3">Lipoprotein</fullName>
    </recommendedName>
</protein>
<gene>
    <name evidence="1" type="ORF">KK062_18920</name>
</gene>
<dbReference type="AlphaFoldDB" id="A0AAP2E280"/>
<organism evidence="1 2">
    <name type="scientific">Dawidia cretensis</name>
    <dbReference type="NCBI Taxonomy" id="2782350"/>
    <lineage>
        <taxon>Bacteria</taxon>
        <taxon>Pseudomonadati</taxon>
        <taxon>Bacteroidota</taxon>
        <taxon>Cytophagia</taxon>
        <taxon>Cytophagales</taxon>
        <taxon>Chryseotaleaceae</taxon>
        <taxon>Dawidia</taxon>
    </lineage>
</organism>
<comment type="caution">
    <text evidence="1">The sequence shown here is derived from an EMBL/GenBank/DDBJ whole genome shotgun (WGS) entry which is preliminary data.</text>
</comment>
<evidence type="ECO:0008006" key="3">
    <source>
        <dbReference type="Google" id="ProtNLM"/>
    </source>
</evidence>
<evidence type="ECO:0000313" key="1">
    <source>
        <dbReference type="EMBL" id="MBT1710327.1"/>
    </source>
</evidence>
<evidence type="ECO:0000313" key="2">
    <source>
        <dbReference type="Proteomes" id="UP001319080"/>
    </source>
</evidence>
<dbReference type="EMBL" id="JAHESE010000021">
    <property type="protein sequence ID" value="MBT1710327.1"/>
    <property type="molecule type" value="Genomic_DNA"/>
</dbReference>
<dbReference type="PROSITE" id="PS51257">
    <property type="entry name" value="PROKAR_LIPOPROTEIN"/>
    <property type="match status" value="1"/>
</dbReference>
<name>A0AAP2E280_9BACT</name>
<dbReference type="Proteomes" id="UP001319080">
    <property type="component" value="Unassembled WGS sequence"/>
</dbReference>